<dbReference type="GO" id="GO:0055085">
    <property type="term" value="P:transmembrane transport"/>
    <property type="evidence" value="ECO:0007669"/>
    <property type="project" value="InterPro"/>
</dbReference>
<dbReference type="Proteomes" id="UP000197424">
    <property type="component" value="Chromosome"/>
</dbReference>
<evidence type="ECO:0000256" key="4">
    <source>
        <dbReference type="ARBA" id="ARBA00022475"/>
    </source>
</evidence>
<name>A0A248LET6_9NEIS</name>
<evidence type="ECO:0000313" key="12">
    <source>
        <dbReference type="EMBL" id="ASJ23320.1"/>
    </source>
</evidence>
<dbReference type="GO" id="GO:0031992">
    <property type="term" value="F:energy transducer activity"/>
    <property type="evidence" value="ECO:0007669"/>
    <property type="project" value="TreeGrafter"/>
</dbReference>
<protein>
    <submittedName>
        <fullName evidence="12">TonB family protein</fullName>
    </submittedName>
</protein>
<dbReference type="SUPFAM" id="SSF74653">
    <property type="entry name" value="TolA/TonB C-terminal domain"/>
    <property type="match status" value="1"/>
</dbReference>
<dbReference type="PANTHER" id="PTHR33446:SF2">
    <property type="entry name" value="PROTEIN TONB"/>
    <property type="match status" value="1"/>
</dbReference>
<accession>A0A248LET6</accession>
<evidence type="ECO:0000256" key="2">
    <source>
        <dbReference type="ARBA" id="ARBA00006555"/>
    </source>
</evidence>
<proteinExistence type="inferred from homology"/>
<evidence type="ECO:0000256" key="9">
    <source>
        <dbReference type="ARBA" id="ARBA00023136"/>
    </source>
</evidence>
<evidence type="ECO:0000256" key="3">
    <source>
        <dbReference type="ARBA" id="ARBA00022448"/>
    </source>
</evidence>
<gene>
    <name evidence="12" type="ORF">LHGZ1_0489</name>
</gene>
<evidence type="ECO:0000313" key="13">
    <source>
        <dbReference type="Proteomes" id="UP000197424"/>
    </source>
</evidence>
<feature type="compositionally biased region" description="Low complexity" evidence="10">
    <location>
        <begin position="105"/>
        <end position="125"/>
    </location>
</feature>
<evidence type="ECO:0000256" key="1">
    <source>
        <dbReference type="ARBA" id="ARBA00004383"/>
    </source>
</evidence>
<dbReference type="InterPro" id="IPR006260">
    <property type="entry name" value="TonB/TolA_C"/>
</dbReference>
<dbReference type="AlphaFoldDB" id="A0A248LET6"/>
<dbReference type="NCBIfam" id="TIGR01352">
    <property type="entry name" value="tonB_Cterm"/>
    <property type="match status" value="1"/>
</dbReference>
<evidence type="ECO:0000256" key="6">
    <source>
        <dbReference type="ARBA" id="ARBA00022692"/>
    </source>
</evidence>
<sequence length="234" mass="23930">MDIKSSPVATAGTLLLHGVLLLALWQTATSRITAAPAMPQATQVELLSLDTPPAPAATAPAPAPATPQKPATSRAQAATTPSRQENRPRSQAAPDTAASPVPAESSSTHTSAPATSSAPAAPATPGNQRGTTDGSAREAPPSFTADYLANPAPAYPPLSQELGESGQVRLRVAVDASGAPSQVEIAESSGFTRLDRAALSAVKRWRFVPARRGSEAVAGRVIVPIHFNLKTLEG</sequence>
<keyword evidence="9" id="KW-0472">Membrane</keyword>
<dbReference type="Gene3D" id="3.30.1150.10">
    <property type="match status" value="1"/>
</dbReference>
<keyword evidence="4" id="KW-1003">Cell membrane</keyword>
<comment type="similarity">
    <text evidence="2">Belongs to the TonB family.</text>
</comment>
<evidence type="ECO:0000256" key="5">
    <source>
        <dbReference type="ARBA" id="ARBA00022519"/>
    </source>
</evidence>
<reference evidence="13" key="1">
    <citation type="submission" date="2017-06" db="EMBL/GenBank/DDBJ databases">
        <title>Whole genome sequence of Laribacter hongkongensis LHGZ1.</title>
        <authorList>
            <person name="Chen D."/>
            <person name="Wu H."/>
            <person name="Chen J."/>
        </authorList>
    </citation>
    <scope>NUCLEOTIDE SEQUENCE [LARGE SCALE GENOMIC DNA]</scope>
    <source>
        <strain evidence="13">LHGZ1</strain>
    </source>
</reference>
<dbReference type="InterPro" id="IPR037682">
    <property type="entry name" value="TonB_C"/>
</dbReference>
<evidence type="ECO:0000256" key="7">
    <source>
        <dbReference type="ARBA" id="ARBA00022927"/>
    </source>
</evidence>
<dbReference type="Pfam" id="PF03544">
    <property type="entry name" value="TonB_C"/>
    <property type="match status" value="1"/>
</dbReference>
<evidence type="ECO:0000256" key="10">
    <source>
        <dbReference type="SAM" id="MobiDB-lite"/>
    </source>
</evidence>
<dbReference type="GO" id="GO:0098797">
    <property type="term" value="C:plasma membrane protein complex"/>
    <property type="evidence" value="ECO:0007669"/>
    <property type="project" value="TreeGrafter"/>
</dbReference>
<keyword evidence="8" id="KW-1133">Transmembrane helix</keyword>
<dbReference type="EMBL" id="CP022115">
    <property type="protein sequence ID" value="ASJ23320.1"/>
    <property type="molecule type" value="Genomic_DNA"/>
</dbReference>
<dbReference type="GO" id="GO:0015031">
    <property type="term" value="P:protein transport"/>
    <property type="evidence" value="ECO:0007669"/>
    <property type="project" value="UniProtKB-KW"/>
</dbReference>
<evidence type="ECO:0000256" key="8">
    <source>
        <dbReference type="ARBA" id="ARBA00022989"/>
    </source>
</evidence>
<keyword evidence="3" id="KW-0813">Transport</keyword>
<organism evidence="12 13">
    <name type="scientific">Laribacter hongkongensis</name>
    <dbReference type="NCBI Taxonomy" id="168471"/>
    <lineage>
        <taxon>Bacteria</taxon>
        <taxon>Pseudomonadati</taxon>
        <taxon>Pseudomonadota</taxon>
        <taxon>Betaproteobacteria</taxon>
        <taxon>Neisseriales</taxon>
        <taxon>Aquaspirillaceae</taxon>
        <taxon>Laribacter</taxon>
    </lineage>
</organism>
<keyword evidence="6" id="KW-0812">Transmembrane</keyword>
<feature type="domain" description="TonB C-terminal" evidence="11">
    <location>
        <begin position="140"/>
        <end position="234"/>
    </location>
</feature>
<dbReference type="PANTHER" id="PTHR33446">
    <property type="entry name" value="PROTEIN TONB-RELATED"/>
    <property type="match status" value="1"/>
</dbReference>
<keyword evidence="7" id="KW-0653">Protein transport</keyword>
<feature type="region of interest" description="Disordered" evidence="10">
    <location>
        <begin position="51"/>
        <end position="160"/>
    </location>
</feature>
<feature type="compositionally biased region" description="Polar residues" evidence="10">
    <location>
        <begin position="73"/>
        <end position="83"/>
    </location>
</feature>
<dbReference type="RefSeq" id="WP_197736016.1">
    <property type="nucleotide sequence ID" value="NZ_CP022115.1"/>
</dbReference>
<comment type="subcellular location">
    <subcellularLocation>
        <location evidence="1">Cell inner membrane</location>
        <topology evidence="1">Single-pass membrane protein</topology>
        <orientation evidence="1">Periplasmic side</orientation>
    </subcellularLocation>
</comment>
<evidence type="ECO:0000259" key="11">
    <source>
        <dbReference type="PROSITE" id="PS52015"/>
    </source>
</evidence>
<dbReference type="InterPro" id="IPR051045">
    <property type="entry name" value="TonB-dependent_transducer"/>
</dbReference>
<keyword evidence="5" id="KW-0997">Cell inner membrane</keyword>
<dbReference type="PROSITE" id="PS52015">
    <property type="entry name" value="TONB_CTD"/>
    <property type="match status" value="1"/>
</dbReference>